<keyword evidence="1" id="KW-0175">Coiled coil</keyword>
<evidence type="ECO:0000313" key="4">
    <source>
        <dbReference type="Proteomes" id="UP000190285"/>
    </source>
</evidence>
<feature type="coiled-coil region" evidence="1">
    <location>
        <begin position="46"/>
        <end position="77"/>
    </location>
</feature>
<feature type="signal peptide" evidence="2">
    <location>
        <begin position="1"/>
        <end position="24"/>
    </location>
</feature>
<name>A0A1T5MIB2_9FIRM</name>
<protein>
    <submittedName>
        <fullName evidence="3">Uncharacterized protein</fullName>
    </submittedName>
</protein>
<evidence type="ECO:0000256" key="1">
    <source>
        <dbReference type="SAM" id="Coils"/>
    </source>
</evidence>
<gene>
    <name evidence="3" type="ORF">SAMN02194393_04748</name>
</gene>
<dbReference type="RefSeq" id="WP_079495261.1">
    <property type="nucleotide sequence ID" value="NZ_FUZT01000016.1"/>
</dbReference>
<reference evidence="3 4" key="1">
    <citation type="submission" date="2017-02" db="EMBL/GenBank/DDBJ databases">
        <authorList>
            <person name="Peterson S.W."/>
        </authorList>
    </citation>
    <scope>NUCLEOTIDE SEQUENCE [LARGE SCALE GENOMIC DNA]</scope>
    <source>
        <strain evidence="3 4">M1</strain>
    </source>
</reference>
<evidence type="ECO:0000313" key="3">
    <source>
        <dbReference type="EMBL" id="SKC87803.1"/>
    </source>
</evidence>
<evidence type="ECO:0000256" key="2">
    <source>
        <dbReference type="SAM" id="SignalP"/>
    </source>
</evidence>
<keyword evidence="4" id="KW-1185">Reference proteome</keyword>
<accession>A0A1T5MIB2</accession>
<dbReference type="AlphaFoldDB" id="A0A1T5MIB2"/>
<feature type="chain" id="PRO_5012075198" evidence="2">
    <location>
        <begin position="25"/>
        <end position="228"/>
    </location>
</feature>
<dbReference type="OrthoDB" id="1953935at2"/>
<organism evidence="3 4">
    <name type="scientific">Maledivibacter halophilus</name>
    <dbReference type="NCBI Taxonomy" id="36842"/>
    <lineage>
        <taxon>Bacteria</taxon>
        <taxon>Bacillati</taxon>
        <taxon>Bacillota</taxon>
        <taxon>Clostridia</taxon>
        <taxon>Peptostreptococcales</taxon>
        <taxon>Caminicellaceae</taxon>
        <taxon>Maledivibacter</taxon>
    </lineage>
</organism>
<proteinExistence type="predicted"/>
<sequence length="228" mass="26370">MFRKTISLILCLTLLLSMSVSAFAIQGASDPKVKAIFIKDENGNLVEITKEEHDRILENLQAEKKQIINSVNNKDVKPLGMTDDWYRYDEEETGSKERSDLRSVDSNVQYNNTSSKSKFAFSYEKKVGAEFTINLSSNEKSAVRGGMSLGWNSSETYKEEHSFEVSPKKYGWVEIAPVMNYTEGYVRTFDWLGKQKDEKWVRTYIPRDGEMPEYFYYLMEDSEKPDGY</sequence>
<dbReference type="Proteomes" id="UP000190285">
    <property type="component" value="Unassembled WGS sequence"/>
</dbReference>
<keyword evidence="2" id="KW-0732">Signal</keyword>
<dbReference type="EMBL" id="FUZT01000016">
    <property type="protein sequence ID" value="SKC87803.1"/>
    <property type="molecule type" value="Genomic_DNA"/>
</dbReference>